<dbReference type="Proteomes" id="UP000282454">
    <property type="component" value="Unassembled WGS sequence"/>
</dbReference>
<dbReference type="CDD" id="cd02440">
    <property type="entry name" value="AdoMet_MTases"/>
    <property type="match status" value="1"/>
</dbReference>
<keyword evidence="3" id="KW-1185">Reference proteome</keyword>
<dbReference type="Pfam" id="PF13649">
    <property type="entry name" value="Methyltransf_25"/>
    <property type="match status" value="1"/>
</dbReference>
<dbReference type="SUPFAM" id="SSF53335">
    <property type="entry name" value="S-adenosyl-L-methionine-dependent methyltransferases"/>
    <property type="match status" value="1"/>
</dbReference>
<comment type="caution">
    <text evidence="2">The sequence shown here is derived from an EMBL/GenBank/DDBJ whole genome shotgun (WGS) entry which is preliminary data.</text>
</comment>
<protein>
    <submittedName>
        <fullName evidence="2">Methyltransferase family protein</fullName>
    </submittedName>
</protein>
<dbReference type="AlphaFoldDB" id="A0A421BBX3"/>
<evidence type="ECO:0000259" key="1">
    <source>
        <dbReference type="Pfam" id="PF13649"/>
    </source>
</evidence>
<dbReference type="GO" id="GO:0032259">
    <property type="term" value="P:methylation"/>
    <property type="evidence" value="ECO:0007669"/>
    <property type="project" value="UniProtKB-KW"/>
</dbReference>
<dbReference type="InterPro" id="IPR041698">
    <property type="entry name" value="Methyltransf_25"/>
</dbReference>
<feature type="domain" description="Methyltransferase" evidence="1">
    <location>
        <begin position="42"/>
        <end position="139"/>
    </location>
</feature>
<gene>
    <name evidence="2" type="ORF">CLV68_2418</name>
</gene>
<evidence type="ECO:0000313" key="3">
    <source>
        <dbReference type="Proteomes" id="UP000282454"/>
    </source>
</evidence>
<dbReference type="GO" id="GO:0008168">
    <property type="term" value="F:methyltransferase activity"/>
    <property type="evidence" value="ECO:0007669"/>
    <property type="project" value="UniProtKB-KW"/>
</dbReference>
<dbReference type="RefSeq" id="WP_170224239.1">
    <property type="nucleotide sequence ID" value="NZ_RCDD01000001.1"/>
</dbReference>
<dbReference type="EMBL" id="RCDD01000001">
    <property type="protein sequence ID" value="RLK61874.1"/>
    <property type="molecule type" value="Genomic_DNA"/>
</dbReference>
<dbReference type="Gene3D" id="3.40.50.150">
    <property type="entry name" value="Vaccinia Virus protein VP39"/>
    <property type="match status" value="1"/>
</dbReference>
<sequence>MTGSAAYGEHWAEVYDEWFGRLDDTEYAVAVLAELADGREALEIGPGTGRLTLPLARTGIEVTAVEASPSMARKLRDKVVDEPIRVVDGDAAVIQLAELGPAVGFGLVYLSCNTLFQLCTQESQVDCIARAAEALRPDGVLVVEASVPDVALLHSGSKHGVRQVGADRVAITQIRVDVATQRQVTTTVVLDGGPPTVLPVVERYISPAELDLMARLGGLGLGERWSGWEGRPFDSRSTGHVSVYSR</sequence>
<proteinExistence type="predicted"/>
<name>A0A421BBX3_9PSEU</name>
<evidence type="ECO:0000313" key="2">
    <source>
        <dbReference type="EMBL" id="RLK61874.1"/>
    </source>
</evidence>
<dbReference type="InterPro" id="IPR029063">
    <property type="entry name" value="SAM-dependent_MTases_sf"/>
</dbReference>
<accession>A0A421BBX3</accession>
<keyword evidence="2" id="KW-0808">Transferase</keyword>
<reference evidence="2 3" key="1">
    <citation type="submission" date="2018-10" db="EMBL/GenBank/DDBJ databases">
        <title>Genomic Encyclopedia of Archaeal and Bacterial Type Strains, Phase II (KMG-II): from individual species to whole genera.</title>
        <authorList>
            <person name="Goeker M."/>
        </authorList>
    </citation>
    <scope>NUCLEOTIDE SEQUENCE [LARGE SCALE GENOMIC DNA]</scope>
    <source>
        <strain evidence="2 3">DSM 45657</strain>
    </source>
</reference>
<keyword evidence="2" id="KW-0489">Methyltransferase</keyword>
<organism evidence="2 3">
    <name type="scientific">Actinokineospora cianjurensis</name>
    <dbReference type="NCBI Taxonomy" id="585224"/>
    <lineage>
        <taxon>Bacteria</taxon>
        <taxon>Bacillati</taxon>
        <taxon>Actinomycetota</taxon>
        <taxon>Actinomycetes</taxon>
        <taxon>Pseudonocardiales</taxon>
        <taxon>Pseudonocardiaceae</taxon>
        <taxon>Actinokineospora</taxon>
    </lineage>
</organism>